<reference evidence="2 5" key="1">
    <citation type="submission" date="2017-01" db="EMBL/GenBank/DDBJ databases">
        <title>Complete genome sequence of Haloterrigena daqingensis type strain (JX313T).</title>
        <authorList>
            <person name="Shuang W."/>
        </authorList>
    </citation>
    <scope>NUCLEOTIDE SEQUENCE [LARGE SCALE GENOMIC DNA]</scope>
    <source>
        <strain evidence="5">JX313</strain>
        <strain evidence="2">JX313T</strain>
        <plasmid evidence="5">Plasmid unnamed3</plasmid>
        <plasmid evidence="2">unnamed3</plasmid>
    </source>
</reference>
<dbReference type="RefSeq" id="WP_076584204.1">
    <property type="nucleotide sequence ID" value="NZ_CP019330.1"/>
</dbReference>
<accession>A0A1N7G543</accession>
<feature type="region of interest" description="Disordered" evidence="1">
    <location>
        <begin position="177"/>
        <end position="200"/>
    </location>
</feature>
<dbReference type="GeneID" id="30958015"/>
<dbReference type="EMBL" id="CP019330">
    <property type="protein sequence ID" value="APX98734.1"/>
    <property type="molecule type" value="Genomic_DNA"/>
</dbReference>
<dbReference type="Proteomes" id="UP000185687">
    <property type="component" value="Unassembled WGS sequence"/>
</dbReference>
<gene>
    <name evidence="2" type="ORF">BB347_18690</name>
    <name evidence="3" type="ORF">SAMN05421809_3720</name>
</gene>
<evidence type="ECO:0000313" key="3">
    <source>
        <dbReference type="EMBL" id="SIS07546.1"/>
    </source>
</evidence>
<feature type="region of interest" description="Disordered" evidence="1">
    <location>
        <begin position="1"/>
        <end position="31"/>
    </location>
</feature>
<feature type="compositionally biased region" description="Basic and acidic residues" evidence="1">
    <location>
        <begin position="111"/>
        <end position="122"/>
    </location>
</feature>
<feature type="region of interest" description="Disordered" evidence="1">
    <location>
        <begin position="75"/>
        <end position="122"/>
    </location>
</feature>
<geneLocation type="plasmid" evidence="2">
    <name>unnamed3</name>
</geneLocation>
<organism evidence="3 4">
    <name type="scientific">Natronorubrum daqingense</name>
    <dbReference type="NCBI Taxonomy" id="588898"/>
    <lineage>
        <taxon>Archaea</taxon>
        <taxon>Methanobacteriati</taxon>
        <taxon>Methanobacteriota</taxon>
        <taxon>Stenosarchaea group</taxon>
        <taxon>Halobacteria</taxon>
        <taxon>Halobacteriales</taxon>
        <taxon>Natrialbaceae</taxon>
        <taxon>Natronorubrum</taxon>
    </lineage>
</organism>
<reference evidence="3 4" key="2">
    <citation type="submission" date="2017-01" db="EMBL/GenBank/DDBJ databases">
        <authorList>
            <person name="Mah S.A."/>
            <person name="Swanson W.J."/>
            <person name="Moy G.W."/>
            <person name="Vacquier V.D."/>
        </authorList>
    </citation>
    <scope>NUCLEOTIDE SEQUENCE [LARGE SCALE GENOMIC DNA]</scope>
    <source>
        <strain evidence="3 4">CGMCC 1.8909</strain>
    </source>
</reference>
<dbReference type="EMBL" id="FTNP01000009">
    <property type="protein sequence ID" value="SIS07546.1"/>
    <property type="molecule type" value="Genomic_DNA"/>
</dbReference>
<dbReference type="OrthoDB" id="206539at2157"/>
<protein>
    <submittedName>
        <fullName evidence="3">Uncharacterized protein</fullName>
    </submittedName>
</protein>
<dbReference type="Proteomes" id="UP000187321">
    <property type="component" value="Plasmid unnamed3"/>
</dbReference>
<evidence type="ECO:0000313" key="4">
    <source>
        <dbReference type="Proteomes" id="UP000185687"/>
    </source>
</evidence>
<sequence length="200" mass="22104">MTRSGYNPDVGDRHEFPKIKAEHGEDPSRFLQSGKQLAKARIAGIRDPELLEAYRAVTKQILSGSSKTEVLEHLAARERELTGQPEPEEQPIPATDGGEIVTEPEPESEPDELHPETKGLEVGEVLVVDRNDSSEYVWPTTPNAPQPYVMRAFDAEDNESMETMLSIGEIQSRLGLETETVSNESLEKNAPRAAATRGEK</sequence>
<name>A0A1N7G543_9EURY</name>
<dbReference type="AlphaFoldDB" id="A0A1N7G543"/>
<evidence type="ECO:0000313" key="2">
    <source>
        <dbReference type="EMBL" id="APX98734.1"/>
    </source>
</evidence>
<proteinExistence type="predicted"/>
<evidence type="ECO:0000313" key="5">
    <source>
        <dbReference type="Proteomes" id="UP000187321"/>
    </source>
</evidence>
<keyword evidence="2" id="KW-0614">Plasmid</keyword>
<keyword evidence="4" id="KW-1185">Reference proteome</keyword>
<feature type="compositionally biased region" description="Basic and acidic residues" evidence="1">
    <location>
        <begin position="10"/>
        <end position="28"/>
    </location>
</feature>
<evidence type="ECO:0000256" key="1">
    <source>
        <dbReference type="SAM" id="MobiDB-lite"/>
    </source>
</evidence>
<dbReference type="KEGG" id="hda:BB347_18690"/>